<evidence type="ECO:0000259" key="4">
    <source>
        <dbReference type="PROSITE" id="PS50930"/>
    </source>
</evidence>
<gene>
    <name evidence="5" type="ORF">LS48_03245</name>
</gene>
<evidence type="ECO:0000256" key="2">
    <source>
        <dbReference type="PROSITE-ProRule" id="PRU00169"/>
    </source>
</evidence>
<evidence type="ECO:0000313" key="5">
    <source>
        <dbReference type="EMBL" id="KXO00442.1"/>
    </source>
</evidence>
<dbReference type="InterPro" id="IPR007492">
    <property type="entry name" value="LytTR_DNA-bd_dom"/>
</dbReference>
<dbReference type="Gene3D" id="2.40.50.1020">
    <property type="entry name" value="LytTr DNA-binding domain"/>
    <property type="match status" value="1"/>
</dbReference>
<dbReference type="Proteomes" id="UP000070138">
    <property type="component" value="Unassembled WGS sequence"/>
</dbReference>
<protein>
    <recommendedName>
        <fullName evidence="7">Response regulator transcription factor</fullName>
    </recommendedName>
</protein>
<dbReference type="PROSITE" id="PS50930">
    <property type="entry name" value="HTH_LYTTR"/>
    <property type="match status" value="1"/>
</dbReference>
<reference evidence="6" key="1">
    <citation type="submission" date="2014-10" db="EMBL/GenBank/DDBJ databases">
        <title>Genome sequencing of Vitellibacter sp. D-24.</title>
        <authorList>
            <person name="Thevarajoo S."/>
            <person name="Selvaratnam C."/>
            <person name="Goh K.M."/>
            <person name="Chong C.S."/>
        </authorList>
    </citation>
    <scope>NUCLEOTIDE SEQUENCE [LARGE SCALE GENOMIC DNA]</scope>
    <source>
        <strain evidence="6">D-24</strain>
    </source>
</reference>
<feature type="domain" description="HTH LytTR-type" evidence="4">
    <location>
        <begin position="129"/>
        <end position="227"/>
    </location>
</feature>
<dbReference type="Pfam" id="PF04397">
    <property type="entry name" value="LytTR"/>
    <property type="match status" value="1"/>
</dbReference>
<dbReference type="GO" id="GO:0003677">
    <property type="term" value="F:DNA binding"/>
    <property type="evidence" value="ECO:0007669"/>
    <property type="project" value="InterPro"/>
</dbReference>
<dbReference type="PATRIC" id="fig|1548749.3.peg.688"/>
<dbReference type="InterPro" id="IPR001789">
    <property type="entry name" value="Sig_transdc_resp-reg_receiver"/>
</dbReference>
<dbReference type="SMART" id="SM00448">
    <property type="entry name" value="REC"/>
    <property type="match status" value="1"/>
</dbReference>
<dbReference type="Gene3D" id="3.40.50.2300">
    <property type="match status" value="1"/>
</dbReference>
<dbReference type="SMART" id="SM00850">
    <property type="entry name" value="LytTR"/>
    <property type="match status" value="1"/>
</dbReference>
<evidence type="ECO:0000256" key="1">
    <source>
        <dbReference type="ARBA" id="ARBA00022553"/>
    </source>
</evidence>
<keyword evidence="1 2" id="KW-0597">Phosphoprotein</keyword>
<dbReference type="EMBL" id="JRWG01000002">
    <property type="protein sequence ID" value="KXO00442.1"/>
    <property type="molecule type" value="Genomic_DNA"/>
</dbReference>
<dbReference type="OrthoDB" id="2962330at2"/>
<evidence type="ECO:0008006" key="7">
    <source>
        <dbReference type="Google" id="ProtNLM"/>
    </source>
</evidence>
<dbReference type="Pfam" id="PF00072">
    <property type="entry name" value="Response_reg"/>
    <property type="match status" value="1"/>
</dbReference>
<accession>A0A137RJS8</accession>
<dbReference type="STRING" id="1548749.LS48_03245"/>
<dbReference type="InterPro" id="IPR011006">
    <property type="entry name" value="CheY-like_superfamily"/>
</dbReference>
<dbReference type="GO" id="GO:0000160">
    <property type="term" value="P:phosphorelay signal transduction system"/>
    <property type="evidence" value="ECO:0007669"/>
    <property type="project" value="InterPro"/>
</dbReference>
<dbReference type="AlphaFoldDB" id="A0A137RJS8"/>
<name>A0A137RJS8_9FLAO</name>
<dbReference type="PROSITE" id="PS50110">
    <property type="entry name" value="RESPONSE_REGULATORY"/>
    <property type="match status" value="1"/>
</dbReference>
<organism evidence="5 6">
    <name type="scientific">Aequorivita aquimaris</name>
    <dbReference type="NCBI Taxonomy" id="1548749"/>
    <lineage>
        <taxon>Bacteria</taxon>
        <taxon>Pseudomonadati</taxon>
        <taxon>Bacteroidota</taxon>
        <taxon>Flavobacteriia</taxon>
        <taxon>Flavobacteriales</taxon>
        <taxon>Flavobacteriaceae</taxon>
        <taxon>Aequorivita</taxon>
    </lineage>
</organism>
<dbReference type="PANTHER" id="PTHR44591">
    <property type="entry name" value="STRESS RESPONSE REGULATOR PROTEIN 1"/>
    <property type="match status" value="1"/>
</dbReference>
<sequence>MGQLKIYIVEDDPLISFTIETALKKHGYGICGTADNFEEAFSEINQKNPDLVLVDIQLDGKKDGVHLAEKLDSLEIPYLYLTSQTDPHTIKRVKETRPLGYIVKPFTENGLRSNIEIAWNNYKNDEEYLSFSANSELYKIRQSQILYLKAFDNYCYVITSEREYLVPKTLKFLASQLNSEKFTKTHRSYFVNLLKIESLKTDSLLINNVEIPVSNSKKNQLRQLLQQS</sequence>
<dbReference type="PANTHER" id="PTHR44591:SF3">
    <property type="entry name" value="RESPONSE REGULATORY DOMAIN-CONTAINING PROTEIN"/>
    <property type="match status" value="1"/>
</dbReference>
<feature type="domain" description="Response regulatory" evidence="3">
    <location>
        <begin position="5"/>
        <end position="119"/>
    </location>
</feature>
<dbReference type="CDD" id="cd17534">
    <property type="entry name" value="REC_DC-like"/>
    <property type="match status" value="1"/>
</dbReference>
<comment type="caution">
    <text evidence="5">The sequence shown here is derived from an EMBL/GenBank/DDBJ whole genome shotgun (WGS) entry which is preliminary data.</text>
</comment>
<dbReference type="InterPro" id="IPR050595">
    <property type="entry name" value="Bact_response_regulator"/>
</dbReference>
<reference evidence="5 6" key="2">
    <citation type="journal article" date="2016" name="Int. J. Syst. Evol. Microbiol.">
        <title>Vitellibacter aquimaris sp. nov., a marine bacterium isolated from seawater.</title>
        <authorList>
            <person name="Thevarajoo S."/>
            <person name="Selvaratnam C."/>
            <person name="Goh K.M."/>
            <person name="Hong K.W."/>
            <person name="Chan X.Y."/>
            <person name="Chan K.G."/>
            <person name="Chong C.S."/>
        </authorList>
    </citation>
    <scope>NUCLEOTIDE SEQUENCE [LARGE SCALE GENOMIC DNA]</scope>
    <source>
        <strain evidence="5 6">D-24</strain>
    </source>
</reference>
<keyword evidence="6" id="KW-1185">Reference proteome</keyword>
<dbReference type="SUPFAM" id="SSF52172">
    <property type="entry name" value="CheY-like"/>
    <property type="match status" value="1"/>
</dbReference>
<evidence type="ECO:0000313" key="6">
    <source>
        <dbReference type="Proteomes" id="UP000070138"/>
    </source>
</evidence>
<evidence type="ECO:0000259" key="3">
    <source>
        <dbReference type="PROSITE" id="PS50110"/>
    </source>
</evidence>
<proteinExistence type="predicted"/>
<feature type="modified residue" description="4-aspartylphosphate" evidence="2">
    <location>
        <position position="55"/>
    </location>
</feature>